<dbReference type="InterPro" id="IPR000276">
    <property type="entry name" value="GPCR_Rhodpsn"/>
</dbReference>
<feature type="transmembrane region" description="Helical" evidence="13">
    <location>
        <begin position="251"/>
        <end position="270"/>
    </location>
</feature>
<evidence type="ECO:0000256" key="8">
    <source>
        <dbReference type="ARBA" id="ARBA00023136"/>
    </source>
</evidence>
<evidence type="ECO:0000256" key="6">
    <source>
        <dbReference type="ARBA" id="ARBA00022989"/>
    </source>
</evidence>
<evidence type="ECO:0000256" key="4">
    <source>
        <dbReference type="ARBA" id="ARBA00022692"/>
    </source>
</evidence>
<keyword evidence="7" id="KW-0297">G-protein coupled receptor</keyword>
<protein>
    <submittedName>
        <fullName evidence="15">Olfactory receptor 52E8-like</fullName>
    </submittedName>
</protein>
<dbReference type="GO" id="GO:0004930">
    <property type="term" value="F:G protein-coupled receptor activity"/>
    <property type="evidence" value="ECO:0007669"/>
    <property type="project" value="UniProtKB-KW"/>
</dbReference>
<keyword evidence="5" id="KW-0552">Olfaction</keyword>
<feature type="transmembrane region" description="Helical" evidence="13">
    <location>
        <begin position="61"/>
        <end position="83"/>
    </location>
</feature>
<dbReference type="InterPro" id="IPR017452">
    <property type="entry name" value="GPCR_Rhodpsn_7TM"/>
</dbReference>
<keyword evidence="9" id="KW-1015">Disulfide bond</keyword>
<keyword evidence="11" id="KW-0325">Glycoprotein</keyword>
<dbReference type="AlphaFoldDB" id="A0A3B4UAA4"/>
<evidence type="ECO:0000256" key="2">
    <source>
        <dbReference type="ARBA" id="ARBA00022475"/>
    </source>
</evidence>
<evidence type="ECO:0000256" key="13">
    <source>
        <dbReference type="SAM" id="Phobius"/>
    </source>
</evidence>
<feature type="transmembrane region" description="Helical" evidence="13">
    <location>
        <begin position="103"/>
        <end position="121"/>
    </location>
</feature>
<reference evidence="15" key="1">
    <citation type="submission" date="2025-08" db="UniProtKB">
        <authorList>
            <consortium name="Ensembl"/>
        </authorList>
    </citation>
    <scope>IDENTIFICATION</scope>
</reference>
<dbReference type="GO" id="GO:0004984">
    <property type="term" value="F:olfactory receptor activity"/>
    <property type="evidence" value="ECO:0007669"/>
    <property type="project" value="InterPro"/>
</dbReference>
<evidence type="ECO:0000256" key="12">
    <source>
        <dbReference type="ARBA" id="ARBA00023224"/>
    </source>
</evidence>
<keyword evidence="12" id="KW-0807">Transducer</keyword>
<keyword evidence="16" id="KW-1185">Reference proteome</keyword>
<feature type="transmembrane region" description="Helical" evidence="13">
    <location>
        <begin position="24"/>
        <end position="49"/>
    </location>
</feature>
<evidence type="ECO:0000313" key="16">
    <source>
        <dbReference type="Proteomes" id="UP000261420"/>
    </source>
</evidence>
<evidence type="ECO:0000256" key="3">
    <source>
        <dbReference type="ARBA" id="ARBA00022606"/>
    </source>
</evidence>
<keyword evidence="4 13" id="KW-0812">Transmembrane</keyword>
<dbReference type="Gene3D" id="1.20.1070.10">
    <property type="entry name" value="Rhodopsin 7-helix transmembrane proteins"/>
    <property type="match status" value="1"/>
</dbReference>
<evidence type="ECO:0000313" key="15">
    <source>
        <dbReference type="Ensembl" id="ENSSDUP00000015088.1"/>
    </source>
</evidence>
<evidence type="ECO:0000256" key="1">
    <source>
        <dbReference type="ARBA" id="ARBA00004651"/>
    </source>
</evidence>
<dbReference type="GO" id="GO:0005886">
    <property type="term" value="C:plasma membrane"/>
    <property type="evidence" value="ECO:0007669"/>
    <property type="project" value="UniProtKB-SubCell"/>
</dbReference>
<sequence length="328" mass="37084">MVYKNITTIKDFVILGFPGLHPTYYGPVSALLFFTYLVILAGNIFILVFVGFERRLQKPTYLIFCHLAMNDFLFGTVTLPKIISRYWWDDKIASFGACFTQMYFVHSLGAIHSLFLLIMALDRFIAICLPLKYPVLITNNSISIACGMSWIGTFVRMMAVVLHALSLPYCSSNIIVQCYCDHISITNLACGGNVKHVQTVAVGLAMFSLLLPLSFIFFSYISIFIVVLRIPNMESRYKTLSTCTPQLFISCLYYLPRCFVYLAHATGFSFGLDFRILLILLYSLLPPAVNPIIYCLKTKDIKEVLMKRLENAKVGMKQTSKSTVCCVV</sequence>
<evidence type="ECO:0000256" key="10">
    <source>
        <dbReference type="ARBA" id="ARBA00023170"/>
    </source>
</evidence>
<dbReference type="SUPFAM" id="SSF81321">
    <property type="entry name" value="Family A G protein-coupled receptor-like"/>
    <property type="match status" value="1"/>
</dbReference>
<feature type="transmembrane region" description="Helical" evidence="13">
    <location>
        <begin position="276"/>
        <end position="296"/>
    </location>
</feature>
<feature type="domain" description="G-protein coupled receptors family 1 profile" evidence="14">
    <location>
        <begin position="42"/>
        <end position="294"/>
    </location>
</feature>
<dbReference type="GeneTree" id="ENSGT00940000161369"/>
<evidence type="ECO:0000256" key="9">
    <source>
        <dbReference type="ARBA" id="ARBA00023157"/>
    </source>
</evidence>
<dbReference type="InterPro" id="IPR050402">
    <property type="entry name" value="OR51/52/56-like"/>
</dbReference>
<dbReference type="PROSITE" id="PS50262">
    <property type="entry name" value="G_PROTEIN_RECEP_F1_2"/>
    <property type="match status" value="1"/>
</dbReference>
<dbReference type="PRINTS" id="PR00245">
    <property type="entry name" value="OLFACTORYR"/>
</dbReference>
<dbReference type="PRINTS" id="PR00237">
    <property type="entry name" value="GPCRRHODOPSN"/>
</dbReference>
<keyword evidence="2" id="KW-1003">Cell membrane</keyword>
<dbReference type="OMA" id="FVYLAHA"/>
<evidence type="ECO:0000259" key="14">
    <source>
        <dbReference type="PROSITE" id="PS50262"/>
    </source>
</evidence>
<dbReference type="FunFam" id="1.20.1070.10:FF:000024">
    <property type="entry name" value="Olfactory receptor"/>
    <property type="match status" value="1"/>
</dbReference>
<keyword evidence="10" id="KW-0675">Receptor</keyword>
<keyword evidence="8 13" id="KW-0472">Membrane</keyword>
<organism evidence="15 16">
    <name type="scientific">Seriola dumerili</name>
    <name type="common">Greater amberjack</name>
    <name type="synonym">Caranx dumerili</name>
    <dbReference type="NCBI Taxonomy" id="41447"/>
    <lineage>
        <taxon>Eukaryota</taxon>
        <taxon>Metazoa</taxon>
        <taxon>Chordata</taxon>
        <taxon>Craniata</taxon>
        <taxon>Vertebrata</taxon>
        <taxon>Euteleostomi</taxon>
        <taxon>Actinopterygii</taxon>
        <taxon>Neopterygii</taxon>
        <taxon>Teleostei</taxon>
        <taxon>Neoteleostei</taxon>
        <taxon>Acanthomorphata</taxon>
        <taxon>Carangaria</taxon>
        <taxon>Carangiformes</taxon>
        <taxon>Carangidae</taxon>
        <taxon>Seriola</taxon>
    </lineage>
</organism>
<accession>A0A3B4UAA4</accession>
<feature type="transmembrane region" description="Helical" evidence="13">
    <location>
        <begin position="204"/>
        <end position="230"/>
    </location>
</feature>
<dbReference type="PANTHER" id="PTHR26450">
    <property type="entry name" value="OLFACTORY RECEPTOR 56B1-RELATED"/>
    <property type="match status" value="1"/>
</dbReference>
<keyword evidence="3" id="KW-0716">Sensory transduction</keyword>
<comment type="subcellular location">
    <subcellularLocation>
        <location evidence="1">Cell membrane</location>
        <topology evidence="1">Multi-pass membrane protein</topology>
    </subcellularLocation>
</comment>
<evidence type="ECO:0000256" key="11">
    <source>
        <dbReference type="ARBA" id="ARBA00023180"/>
    </source>
</evidence>
<dbReference type="Proteomes" id="UP000261420">
    <property type="component" value="Unplaced"/>
</dbReference>
<evidence type="ECO:0000256" key="7">
    <source>
        <dbReference type="ARBA" id="ARBA00023040"/>
    </source>
</evidence>
<dbReference type="PANTHER" id="PTHR26450:SF417">
    <property type="entry name" value="ODORANT RECEPTOR-RELATED"/>
    <property type="match status" value="1"/>
</dbReference>
<dbReference type="Pfam" id="PF13853">
    <property type="entry name" value="7tm_4"/>
    <property type="match status" value="1"/>
</dbReference>
<name>A0A3B4UAA4_SERDU</name>
<reference evidence="15" key="2">
    <citation type="submission" date="2025-09" db="UniProtKB">
        <authorList>
            <consortium name="Ensembl"/>
        </authorList>
    </citation>
    <scope>IDENTIFICATION</scope>
</reference>
<feature type="transmembrane region" description="Helical" evidence="13">
    <location>
        <begin position="142"/>
        <end position="165"/>
    </location>
</feature>
<dbReference type="Ensembl" id="ENSSDUT00000015372.1">
    <property type="protein sequence ID" value="ENSSDUP00000015088.1"/>
    <property type="gene ID" value="ENSSDUG00000011001.1"/>
</dbReference>
<dbReference type="InterPro" id="IPR000725">
    <property type="entry name" value="Olfact_rcpt"/>
</dbReference>
<keyword evidence="6 13" id="KW-1133">Transmembrane helix</keyword>
<proteinExistence type="predicted"/>
<evidence type="ECO:0000256" key="5">
    <source>
        <dbReference type="ARBA" id="ARBA00022725"/>
    </source>
</evidence>